<dbReference type="Proteomes" id="UP001371218">
    <property type="component" value="Unassembled WGS sequence"/>
</dbReference>
<keyword evidence="1" id="KW-0067">ATP-binding</keyword>
<comment type="caution">
    <text evidence="3">The sequence shown here is derived from an EMBL/GenBank/DDBJ whole genome shotgun (WGS) entry which is preliminary data.</text>
</comment>
<name>A0ABU9BMC8_9BURK</name>
<keyword evidence="1" id="KW-0547">Nucleotide-binding</keyword>
<protein>
    <submittedName>
        <fullName evidence="3">ATP-grasp domain-containing protein</fullName>
    </submittedName>
</protein>
<dbReference type="InterPro" id="IPR003806">
    <property type="entry name" value="ATP-grasp_PylC-type"/>
</dbReference>
<reference evidence="3 4" key="1">
    <citation type="submission" date="2024-04" db="EMBL/GenBank/DDBJ databases">
        <title>Novel species of the genus Ideonella isolated from streams.</title>
        <authorList>
            <person name="Lu H."/>
        </authorList>
    </citation>
    <scope>NUCLEOTIDE SEQUENCE [LARGE SCALE GENOMIC DNA]</scope>
    <source>
        <strain evidence="3 4">DXS29W</strain>
    </source>
</reference>
<dbReference type="SUPFAM" id="SSF56059">
    <property type="entry name" value="Glutathione synthetase ATP-binding domain-like"/>
    <property type="match status" value="1"/>
</dbReference>
<evidence type="ECO:0000259" key="2">
    <source>
        <dbReference type="PROSITE" id="PS50975"/>
    </source>
</evidence>
<gene>
    <name evidence="3" type="ORF">AACH06_02525</name>
</gene>
<organism evidence="3 4">
    <name type="scientific">Ideonella lacteola</name>
    <dbReference type="NCBI Taxonomy" id="2984193"/>
    <lineage>
        <taxon>Bacteria</taxon>
        <taxon>Pseudomonadati</taxon>
        <taxon>Pseudomonadota</taxon>
        <taxon>Betaproteobacteria</taxon>
        <taxon>Burkholderiales</taxon>
        <taxon>Sphaerotilaceae</taxon>
        <taxon>Ideonella</taxon>
    </lineage>
</organism>
<dbReference type="InterPro" id="IPR011761">
    <property type="entry name" value="ATP-grasp"/>
</dbReference>
<proteinExistence type="predicted"/>
<accession>A0ABU9BMC8</accession>
<dbReference type="PIRSF" id="PIRSF016817">
    <property type="entry name" value="UCP016817_carboligase"/>
    <property type="match status" value="1"/>
</dbReference>
<dbReference type="EMBL" id="JBBUTG010000001">
    <property type="protein sequence ID" value="MEK8029683.1"/>
    <property type="molecule type" value="Genomic_DNA"/>
</dbReference>
<evidence type="ECO:0000313" key="4">
    <source>
        <dbReference type="Proteomes" id="UP001371218"/>
    </source>
</evidence>
<dbReference type="Pfam" id="PF02655">
    <property type="entry name" value="ATP-grasp_3"/>
    <property type="match status" value="1"/>
</dbReference>
<evidence type="ECO:0000313" key="3">
    <source>
        <dbReference type="EMBL" id="MEK8029683.1"/>
    </source>
</evidence>
<evidence type="ECO:0000256" key="1">
    <source>
        <dbReference type="PROSITE-ProRule" id="PRU00409"/>
    </source>
</evidence>
<dbReference type="PROSITE" id="PS50975">
    <property type="entry name" value="ATP_GRASP"/>
    <property type="match status" value="1"/>
</dbReference>
<feature type="domain" description="ATP-grasp" evidence="2">
    <location>
        <begin position="243"/>
        <end position="294"/>
    </location>
</feature>
<dbReference type="RefSeq" id="WP_341424017.1">
    <property type="nucleotide sequence ID" value="NZ_JBBUTG010000001.1"/>
</dbReference>
<dbReference type="InterPro" id="IPR016677">
    <property type="entry name" value="UCP016817_carboligase"/>
</dbReference>
<dbReference type="Gene3D" id="3.30.470.20">
    <property type="entry name" value="ATP-grasp fold, B domain"/>
    <property type="match status" value="1"/>
</dbReference>
<sequence>MAVLAVCALSARALAEAAGQSDYEVISLDLFGDMDTRRASLEWRSIGDPQRLCIEPAQVLRALAELGERGDVIGWVPGGGFDGQMACLAAGAEHLPLIGNHPNAVARARDPAEFFRVLRRVGGRAPEMRTTWPDDPAGWLLKDARGCGGWHIQRIEAGVAEAARAGMPVPPHHYLQREATGVPMSATFLAGDRQVALLGFNELIVRPIGPRPFVFSGVIGPLPSPAGGADALGGQLQTLVLELGLRGLGSVDFLWQENGQALVLEVNTRPPASLSLYGRCFARGLLRAHVEACLRGQWSDARLPLPDGEVLGLETVFARQPVPVDDAVARRLSTTPGVHDLPSSGTLIEEGCPLCTVSAQGATAAQVRARLRAAAARLLDDIEASETT</sequence>
<keyword evidence="4" id="KW-1185">Reference proteome</keyword>